<gene>
    <name evidence="2" type="ORF">DAKH74_028910</name>
</gene>
<feature type="compositionally biased region" description="Acidic residues" evidence="1">
    <location>
        <begin position="59"/>
        <end position="83"/>
    </location>
</feature>
<proteinExistence type="predicted"/>
<evidence type="ECO:0000256" key="1">
    <source>
        <dbReference type="SAM" id="MobiDB-lite"/>
    </source>
</evidence>
<feature type="region of interest" description="Disordered" evidence="1">
    <location>
        <begin position="31"/>
        <end position="131"/>
    </location>
</feature>
<dbReference type="PANTHER" id="PTHR28096">
    <property type="entry name" value="PROTEIN FAF1"/>
    <property type="match status" value="1"/>
</dbReference>
<feature type="compositionally biased region" description="Basic and acidic residues" evidence="1">
    <location>
        <begin position="304"/>
        <end position="316"/>
    </location>
</feature>
<organism evidence="2 3">
    <name type="scientific">Maudiozyma humilis</name>
    <name type="common">Sour dough yeast</name>
    <name type="synonym">Kazachstania humilis</name>
    <dbReference type="NCBI Taxonomy" id="51915"/>
    <lineage>
        <taxon>Eukaryota</taxon>
        <taxon>Fungi</taxon>
        <taxon>Dikarya</taxon>
        <taxon>Ascomycota</taxon>
        <taxon>Saccharomycotina</taxon>
        <taxon>Saccharomycetes</taxon>
        <taxon>Saccharomycetales</taxon>
        <taxon>Saccharomycetaceae</taxon>
        <taxon>Maudiozyma</taxon>
    </lineage>
</organism>
<keyword evidence="3" id="KW-1185">Reference proteome</keyword>
<protein>
    <submittedName>
        <fullName evidence="2">Faf1 protein</fullName>
    </submittedName>
</protein>
<accession>A0AAV5RXD4</accession>
<dbReference type="GO" id="GO:0005730">
    <property type="term" value="C:nucleolus"/>
    <property type="evidence" value="ECO:0007669"/>
    <property type="project" value="TreeGrafter"/>
</dbReference>
<evidence type="ECO:0000313" key="2">
    <source>
        <dbReference type="EMBL" id="GMM56275.1"/>
    </source>
</evidence>
<dbReference type="EMBL" id="BTGD01000008">
    <property type="protein sequence ID" value="GMM56275.1"/>
    <property type="molecule type" value="Genomic_DNA"/>
</dbReference>
<sequence>MAKDKDSEYLKQLELQRQAFEAQFGSLESMGFEDKLKDTADNSSSDSEDAESGSGSGSEDNEDEIDDEDVSDHEQGSDEEDSDEAHAAVIPLASNSTKRAPRVIKFNGPSDEYVAPSKQEQKLVRSGKTLRQLSAADARRAEIEEKKAKRNANVDDNDAENLENDIELQQFLKESHLLSAFNQPGNSSETSGAELTLKSLNDSNVAYQDDQVTGKARMRTLEMRLSNLSQTNGKSSKANRLEKVPMHIRKGMIDKHRKRIEQYERDAAEGGIILSKVKKGQFRKIESTYVKDIERRIGQSIKTKDKARSAKRERGLKIHSVGKSTRNGLIISKDDISRIGGTVGNKRKWNSSKPRGRR</sequence>
<dbReference type="AlphaFoldDB" id="A0AAV5RXD4"/>
<reference evidence="2 3" key="1">
    <citation type="journal article" date="2023" name="Elife">
        <title>Identification of key yeast species and microbe-microbe interactions impacting larval growth of Drosophila in the wild.</title>
        <authorList>
            <person name="Mure A."/>
            <person name="Sugiura Y."/>
            <person name="Maeda R."/>
            <person name="Honda K."/>
            <person name="Sakurai N."/>
            <person name="Takahashi Y."/>
            <person name="Watada M."/>
            <person name="Katoh T."/>
            <person name="Gotoh A."/>
            <person name="Gotoh Y."/>
            <person name="Taniguchi I."/>
            <person name="Nakamura K."/>
            <person name="Hayashi T."/>
            <person name="Katayama T."/>
            <person name="Uemura T."/>
            <person name="Hattori Y."/>
        </authorList>
    </citation>
    <scope>NUCLEOTIDE SEQUENCE [LARGE SCALE GENOMIC DNA]</scope>
    <source>
        <strain evidence="2 3">KH-74</strain>
    </source>
</reference>
<dbReference type="GO" id="GO:0000462">
    <property type="term" value="P:maturation of SSU-rRNA from tricistronic rRNA transcript (SSU-rRNA, 5.8S rRNA, LSU-rRNA)"/>
    <property type="evidence" value="ECO:0007669"/>
    <property type="project" value="TreeGrafter"/>
</dbReference>
<dbReference type="InterPro" id="IPR053030">
    <property type="entry name" value="Ribosomal_biogenesis_FAF1-like"/>
</dbReference>
<evidence type="ECO:0000313" key="3">
    <source>
        <dbReference type="Proteomes" id="UP001377567"/>
    </source>
</evidence>
<feature type="region of interest" description="Disordered" evidence="1">
    <location>
        <begin position="304"/>
        <end position="358"/>
    </location>
</feature>
<comment type="caution">
    <text evidence="2">The sequence shown here is derived from an EMBL/GenBank/DDBJ whole genome shotgun (WGS) entry which is preliminary data.</text>
</comment>
<dbReference type="Proteomes" id="UP001377567">
    <property type="component" value="Unassembled WGS sequence"/>
</dbReference>
<name>A0AAV5RXD4_MAUHU</name>
<dbReference type="PANTHER" id="PTHR28096:SF1">
    <property type="entry name" value="PROTEIN FAF1"/>
    <property type="match status" value="1"/>
</dbReference>
<feature type="compositionally biased region" description="Basic residues" evidence="1">
    <location>
        <begin position="345"/>
        <end position="358"/>
    </location>
</feature>